<keyword evidence="3" id="KW-1185">Reference proteome</keyword>
<reference evidence="3" key="1">
    <citation type="journal article" date="2019" name="Int. J. Syst. Evol. Microbiol.">
        <title>The Global Catalogue of Microorganisms (GCM) 10K type strain sequencing project: providing services to taxonomists for standard genome sequencing and annotation.</title>
        <authorList>
            <consortium name="The Broad Institute Genomics Platform"/>
            <consortium name="The Broad Institute Genome Sequencing Center for Infectious Disease"/>
            <person name="Wu L."/>
            <person name="Ma J."/>
        </authorList>
    </citation>
    <scope>NUCLEOTIDE SEQUENCE [LARGE SCALE GENOMIC DNA]</scope>
    <source>
        <strain evidence="3">DFY28</strain>
    </source>
</reference>
<gene>
    <name evidence="2" type="ORF">ACFPWU_07745</name>
</gene>
<sequence length="601" mass="64795">MNTPHNEGSSTQGSFDHADAAVSGEDTSDISVKGAQMLTALVQLRGALQSAELALDVPGVEEQRKARDEMVSQLEDYVIPRLMTIEAPMLAVVGGSTGAGKSTLVNALVGKQVTTSGVLRPTTRSPVLVHHPDDAHWFRQDRLLPDLERVDRSTDDPRALQLVGSYAIPQGLAILDAPDVDSVEEANRLLAAQLLAAADLWLFVTSAARYADQVPWEFLRHAAERSAAVAIVLDRTPDDALETVATHLARMMASRGLKDSPLFTVPERPMDSRGLLPPDAVADVRGWLDMLAEDSEARAGVVRQTLEGAIRTVARRTHEVADASAEQAGVQKRLADDVDAAYMAAQAKVTEALSDGTLLRGEVLARWQEFVGTGELLRSLEDRVGRLRDKLIGAIKGKPQQAERVTVAVESGLETLLLEHAEAAAERAAESWKSLASGQRLLLECDYDLSRASRDFRRRAEQAVRDWQAGVLEMVRTEGADKRSTARFLAYGVNGLGVALMVVVFAHTGGALVGAEAGVAGGSALLGQKVLEAVFGDQAVRTLAARAKEDLERRVTKLLDAERDRFVLVLAGIGDAREASENVREAARRVDDLRFALSQGE</sequence>
<evidence type="ECO:0000313" key="3">
    <source>
        <dbReference type="Proteomes" id="UP001596098"/>
    </source>
</evidence>
<dbReference type="InterPro" id="IPR045063">
    <property type="entry name" value="Dynamin_N"/>
</dbReference>
<dbReference type="Proteomes" id="UP001596098">
    <property type="component" value="Unassembled WGS sequence"/>
</dbReference>
<dbReference type="RefSeq" id="WP_239022103.1">
    <property type="nucleotide sequence ID" value="NZ_CP034929.1"/>
</dbReference>
<proteinExistence type="predicted"/>
<protein>
    <submittedName>
        <fullName evidence="2">Dynamin family protein</fullName>
    </submittedName>
</protein>
<dbReference type="Gene3D" id="3.40.50.300">
    <property type="entry name" value="P-loop containing nucleotide triphosphate hydrolases"/>
    <property type="match status" value="1"/>
</dbReference>
<dbReference type="SUPFAM" id="SSF52540">
    <property type="entry name" value="P-loop containing nucleoside triphosphate hydrolases"/>
    <property type="match status" value="1"/>
</dbReference>
<dbReference type="PANTHER" id="PTHR42698">
    <property type="entry name" value="GTPASE ERA"/>
    <property type="match status" value="1"/>
</dbReference>
<dbReference type="Pfam" id="PF00350">
    <property type="entry name" value="Dynamin_N"/>
    <property type="match status" value="1"/>
</dbReference>
<dbReference type="CDD" id="cd00882">
    <property type="entry name" value="Ras_like_GTPase"/>
    <property type="match status" value="1"/>
</dbReference>
<accession>A0ABW1QYU2</accession>
<dbReference type="EMBL" id="JBHSQI010000003">
    <property type="protein sequence ID" value="MFC6153556.1"/>
    <property type="molecule type" value="Genomic_DNA"/>
</dbReference>
<feature type="domain" description="Dynamin N-terminal" evidence="1">
    <location>
        <begin position="92"/>
        <end position="229"/>
    </location>
</feature>
<evidence type="ECO:0000259" key="1">
    <source>
        <dbReference type="Pfam" id="PF00350"/>
    </source>
</evidence>
<organism evidence="2 3">
    <name type="scientific">Nocardioides yefusunii</name>
    <dbReference type="NCBI Taxonomy" id="2500546"/>
    <lineage>
        <taxon>Bacteria</taxon>
        <taxon>Bacillati</taxon>
        <taxon>Actinomycetota</taxon>
        <taxon>Actinomycetes</taxon>
        <taxon>Propionibacteriales</taxon>
        <taxon>Nocardioidaceae</taxon>
        <taxon>Nocardioides</taxon>
    </lineage>
</organism>
<dbReference type="InterPro" id="IPR027417">
    <property type="entry name" value="P-loop_NTPase"/>
</dbReference>
<name>A0ABW1QYU2_9ACTN</name>
<dbReference type="PANTHER" id="PTHR42698:SF1">
    <property type="entry name" value="GTPASE ERA, MITOCHONDRIAL"/>
    <property type="match status" value="1"/>
</dbReference>
<dbReference type="InterPro" id="IPR005662">
    <property type="entry name" value="GTPase_Era-like"/>
</dbReference>
<comment type="caution">
    <text evidence="2">The sequence shown here is derived from an EMBL/GenBank/DDBJ whole genome shotgun (WGS) entry which is preliminary data.</text>
</comment>
<evidence type="ECO:0000313" key="2">
    <source>
        <dbReference type="EMBL" id="MFC6153556.1"/>
    </source>
</evidence>